<keyword evidence="1" id="KW-0472">Membrane</keyword>
<dbReference type="EMBL" id="MGKY01000006">
    <property type="protein sequence ID" value="OGN34095.1"/>
    <property type="molecule type" value="Genomic_DNA"/>
</dbReference>
<evidence type="ECO:0000256" key="1">
    <source>
        <dbReference type="SAM" id="Phobius"/>
    </source>
</evidence>
<feature type="transmembrane region" description="Helical" evidence="1">
    <location>
        <begin position="208"/>
        <end position="231"/>
    </location>
</feature>
<dbReference type="Proteomes" id="UP000177745">
    <property type="component" value="Unassembled WGS sequence"/>
</dbReference>
<gene>
    <name evidence="3" type="ORF">A3G51_00720</name>
</gene>
<dbReference type="SUPFAM" id="SSF53448">
    <property type="entry name" value="Nucleotide-diphospho-sugar transferases"/>
    <property type="match status" value="1"/>
</dbReference>
<dbReference type="AlphaFoldDB" id="A0A1F8H8Z5"/>
<proteinExistence type="predicted"/>
<dbReference type="Pfam" id="PF13632">
    <property type="entry name" value="Glyco_trans_2_3"/>
    <property type="match status" value="1"/>
</dbReference>
<keyword evidence="1" id="KW-1133">Transmembrane helix</keyword>
<dbReference type="InterPro" id="IPR029044">
    <property type="entry name" value="Nucleotide-diphossugar_trans"/>
</dbReference>
<dbReference type="Gene3D" id="3.90.550.10">
    <property type="entry name" value="Spore Coat Polysaccharide Biosynthesis Protein SpsA, Chain A"/>
    <property type="match status" value="1"/>
</dbReference>
<feature type="domain" description="Glycosyltransferase 2-like" evidence="2">
    <location>
        <begin position="95"/>
        <end position="254"/>
    </location>
</feature>
<protein>
    <recommendedName>
        <fullName evidence="2">Glycosyltransferase 2-like domain-containing protein</fullName>
    </recommendedName>
</protein>
<name>A0A1F8H8Z5_9BACT</name>
<sequence length="321" mass="37239">MSHQLNWGIKNLGESITGDSLIAIYNADSKPHPETFKWILFKRSLDPDLNVFQQHGDYTKNINSKTNSIILSAALWQNRWAIGFELFKAIRSVKSYKNNFFRPLNYLIGHGLIISKSVYDKSVGFSEIFHNEDAILGLELSFIKEKITPLPYFDISDTPDTIPSLYRQKIHWFLGPSQSFNYFKYLSKKYRGYSLKERTVLLFQAFKLFLHAIYWIFGPVFMFFIILYPIGAKNISLLAISYSIFFLYFTLPNFLALNLYEPKKTKRQTLNLIYSFLGGGLICYFLHGLSAISSIFLTIKYLFMGKQIAKGKTMMKKSENL</sequence>
<organism evidence="3 4">
    <name type="scientific">Candidatus Yanofskybacteria bacterium RIFCSPLOWO2_12_FULL_43_11b</name>
    <dbReference type="NCBI Taxonomy" id="1802710"/>
    <lineage>
        <taxon>Bacteria</taxon>
        <taxon>Candidatus Yanofskyibacteriota</taxon>
    </lineage>
</organism>
<feature type="transmembrane region" description="Helical" evidence="1">
    <location>
        <begin position="272"/>
        <end position="297"/>
    </location>
</feature>
<reference evidence="3 4" key="1">
    <citation type="journal article" date="2016" name="Nat. Commun.">
        <title>Thousands of microbial genomes shed light on interconnected biogeochemical processes in an aquifer system.</title>
        <authorList>
            <person name="Anantharaman K."/>
            <person name="Brown C.T."/>
            <person name="Hug L.A."/>
            <person name="Sharon I."/>
            <person name="Castelle C.J."/>
            <person name="Probst A.J."/>
            <person name="Thomas B.C."/>
            <person name="Singh A."/>
            <person name="Wilkins M.J."/>
            <person name="Karaoz U."/>
            <person name="Brodie E.L."/>
            <person name="Williams K.H."/>
            <person name="Hubbard S.S."/>
            <person name="Banfield J.F."/>
        </authorList>
    </citation>
    <scope>NUCLEOTIDE SEQUENCE [LARGE SCALE GENOMIC DNA]</scope>
</reference>
<keyword evidence="1" id="KW-0812">Transmembrane</keyword>
<feature type="transmembrane region" description="Helical" evidence="1">
    <location>
        <begin position="237"/>
        <end position="260"/>
    </location>
</feature>
<accession>A0A1F8H8Z5</accession>
<evidence type="ECO:0000313" key="4">
    <source>
        <dbReference type="Proteomes" id="UP000177745"/>
    </source>
</evidence>
<evidence type="ECO:0000259" key="2">
    <source>
        <dbReference type="Pfam" id="PF13632"/>
    </source>
</evidence>
<dbReference type="InterPro" id="IPR001173">
    <property type="entry name" value="Glyco_trans_2-like"/>
</dbReference>
<evidence type="ECO:0000313" key="3">
    <source>
        <dbReference type="EMBL" id="OGN34095.1"/>
    </source>
</evidence>
<comment type="caution">
    <text evidence="3">The sequence shown here is derived from an EMBL/GenBank/DDBJ whole genome shotgun (WGS) entry which is preliminary data.</text>
</comment>